<keyword evidence="1" id="KW-0677">Repeat</keyword>
<evidence type="ECO:0000256" key="3">
    <source>
        <dbReference type="PROSITE-ProRule" id="PRU00339"/>
    </source>
</evidence>
<dbReference type="EMBL" id="JACSIT010000040">
    <property type="protein sequence ID" value="MBC6992935.1"/>
    <property type="molecule type" value="Genomic_DNA"/>
</dbReference>
<dbReference type="Proteomes" id="UP000650081">
    <property type="component" value="Unassembled WGS sequence"/>
</dbReference>
<dbReference type="InterPro" id="IPR011990">
    <property type="entry name" value="TPR-like_helical_dom_sf"/>
</dbReference>
<dbReference type="InterPro" id="IPR051685">
    <property type="entry name" value="Ycf3/AcsC/BcsC/TPR_MFPF"/>
</dbReference>
<dbReference type="PROSITE" id="PS50005">
    <property type="entry name" value="TPR"/>
    <property type="match status" value="1"/>
</dbReference>
<comment type="caution">
    <text evidence="4">The sequence shown here is derived from an EMBL/GenBank/DDBJ whole genome shotgun (WGS) entry which is preliminary data.</text>
</comment>
<dbReference type="SUPFAM" id="SSF48452">
    <property type="entry name" value="TPR-like"/>
    <property type="match status" value="1"/>
</dbReference>
<dbReference type="InterPro" id="IPR019734">
    <property type="entry name" value="TPR_rpt"/>
</dbReference>
<evidence type="ECO:0000313" key="5">
    <source>
        <dbReference type="Proteomes" id="UP000650081"/>
    </source>
</evidence>
<evidence type="ECO:0000313" key="4">
    <source>
        <dbReference type="EMBL" id="MBC6992935.1"/>
    </source>
</evidence>
<feature type="repeat" description="TPR" evidence="3">
    <location>
        <begin position="100"/>
        <end position="133"/>
    </location>
</feature>
<dbReference type="PANTHER" id="PTHR44943:SF8">
    <property type="entry name" value="TPR REPEAT-CONTAINING PROTEIN MJ0263"/>
    <property type="match status" value="1"/>
</dbReference>
<dbReference type="PANTHER" id="PTHR44943">
    <property type="entry name" value="CELLULOSE SYNTHASE OPERON PROTEIN C"/>
    <property type="match status" value="1"/>
</dbReference>
<dbReference type="Gene3D" id="1.25.40.10">
    <property type="entry name" value="Tetratricopeptide repeat domain"/>
    <property type="match status" value="1"/>
</dbReference>
<accession>A0A923T616</accession>
<evidence type="ECO:0000256" key="1">
    <source>
        <dbReference type="ARBA" id="ARBA00022737"/>
    </source>
</evidence>
<protein>
    <submittedName>
        <fullName evidence="4">Tetratricopeptide repeat protein</fullName>
    </submittedName>
</protein>
<keyword evidence="2 3" id="KW-0802">TPR repeat</keyword>
<name>A0A923T616_9BACT</name>
<keyword evidence="5" id="KW-1185">Reference proteome</keyword>
<gene>
    <name evidence="4" type="ORF">H9S92_02050</name>
</gene>
<dbReference type="RefSeq" id="WP_187465063.1">
    <property type="nucleotide sequence ID" value="NZ_JACSIT010000040.1"/>
</dbReference>
<dbReference type="Pfam" id="PF13432">
    <property type="entry name" value="TPR_16"/>
    <property type="match status" value="2"/>
</dbReference>
<reference evidence="4" key="1">
    <citation type="submission" date="2020-08" db="EMBL/GenBank/DDBJ databases">
        <title>Lewinella bacteria from marine environments.</title>
        <authorList>
            <person name="Zhong Y."/>
        </authorList>
    </citation>
    <scope>NUCLEOTIDE SEQUENCE</scope>
    <source>
        <strain evidence="4">KCTC 42187</strain>
    </source>
</reference>
<dbReference type="SMART" id="SM00028">
    <property type="entry name" value="TPR"/>
    <property type="match status" value="5"/>
</dbReference>
<dbReference type="AlphaFoldDB" id="A0A923T616"/>
<evidence type="ECO:0000256" key="2">
    <source>
        <dbReference type="ARBA" id="ARBA00022803"/>
    </source>
</evidence>
<sequence>MTISFTRNAFFQNLFHLSDDELKDDQHVADLLTAYFTLMNFEAKVKIDGDEVSVTLDTTAQWKAEADREIEKIANFAAKGNYTKAMKGIDRALERHPHASELHRMKGQILSDQGDSEGAVNALIDALRFDPENKWALIMMGNIFARDQNDIETGKTYYEKALEVDPKDNIAMSNIGAVLMERRQFVEGEKYLLRALELNDKYINTYLGLALAGQQQGQFDIAFDWAIKGLKNAGDKGRVGQMVLGIAIESAEQLVQANDGIRTVEGYMAKLEVASGKPIKVEKSNEIPFAAKLEIAENKDRDYHLVRYKPNYTAVAHLVLHELVHLQFVDDARKASRNELYVTRPAHAVKFRSRLGKYITKLNKAGYPMASVDGVIDQLFSGLNAQVYNTPIDLFIEQYIFDNFSRLRPHQFLSLLRLTQDGIKAVTSKEIVALSDPWILDRSKSYNLINAMGLRDIYGVDLIGRHDPAPTQLKKAEKLFKEYLEYKNNKGPGEEYDLVNNWADDLGLLGYFELLDENEYRSQQVDPITLPPSGMEGYESSESESFREKEMSTFLEKHQDADINMAVVMFMVGALKSLMPMPQAKIKDIAFQIAQIGMSGISPEQDGYHVPLLPGSDFSGYQMLAHYYVSWALAIPEMVGQLQLPFQQEYAMAQQLLRKFS</sequence>
<proteinExistence type="predicted"/>
<organism evidence="4 5">
    <name type="scientific">Neolewinella lacunae</name>
    <dbReference type="NCBI Taxonomy" id="1517758"/>
    <lineage>
        <taxon>Bacteria</taxon>
        <taxon>Pseudomonadati</taxon>
        <taxon>Bacteroidota</taxon>
        <taxon>Saprospiria</taxon>
        <taxon>Saprospirales</taxon>
        <taxon>Lewinellaceae</taxon>
        <taxon>Neolewinella</taxon>
    </lineage>
</organism>